<gene>
    <name evidence="2" type="ordered locus">Tgr7_1312</name>
</gene>
<name>B8GQX8_THISH</name>
<dbReference type="InterPro" id="IPR006342">
    <property type="entry name" value="FkbM_mtfrase"/>
</dbReference>
<dbReference type="SUPFAM" id="SSF53335">
    <property type="entry name" value="S-adenosyl-L-methionine-dependent methyltransferases"/>
    <property type="match status" value="1"/>
</dbReference>
<proteinExistence type="predicted"/>
<dbReference type="OrthoDB" id="9810122at2"/>
<dbReference type="EMBL" id="CP001339">
    <property type="protein sequence ID" value="ACL72398.1"/>
    <property type="molecule type" value="Genomic_DNA"/>
</dbReference>
<dbReference type="Gene3D" id="3.40.50.150">
    <property type="entry name" value="Vaccinia Virus protein VP39"/>
    <property type="match status" value="1"/>
</dbReference>
<dbReference type="KEGG" id="tgr:Tgr7_1312"/>
<evidence type="ECO:0000313" key="3">
    <source>
        <dbReference type="Proteomes" id="UP000002383"/>
    </source>
</evidence>
<accession>B8GQX8</accession>
<keyword evidence="3" id="KW-1185">Reference proteome</keyword>
<dbReference type="GO" id="GO:0032259">
    <property type="term" value="P:methylation"/>
    <property type="evidence" value="ECO:0007669"/>
    <property type="project" value="UniProtKB-KW"/>
</dbReference>
<dbReference type="PANTHER" id="PTHR34203:SF15">
    <property type="entry name" value="SLL1173 PROTEIN"/>
    <property type="match status" value="1"/>
</dbReference>
<dbReference type="eggNOG" id="COG2520">
    <property type="taxonomic scope" value="Bacteria"/>
</dbReference>
<dbReference type="InterPro" id="IPR052514">
    <property type="entry name" value="SAM-dependent_MTase"/>
</dbReference>
<protein>
    <submittedName>
        <fullName evidence="2">Methyltransferase FkbM family</fullName>
    </submittedName>
</protein>
<dbReference type="InterPro" id="IPR029063">
    <property type="entry name" value="SAM-dependent_MTases_sf"/>
</dbReference>
<dbReference type="STRING" id="396588.Tgr7_1312"/>
<sequence length="286" mass="31863">MSNENTKVLTIELLTPEGTPASQARFEIDDEKDLIQKYIASTCDFYERPLLDFVRSLLPRLDVFVDVGANIGNHSVFFGLACGAEIYAFEPNGPNYSRLERNFTLSNLIDRAHPRQLAFGIEPGYVVSSFKEGSTNTGGAGVKAANACTPEAVQLVRGDDQLAHLINAPPNRMVVKIDVEGMEIDVLKGMRCLIDTCRPVIICETSTDKNLVLMRNFLVERNYMVAACFFKTATFVLLPMERISEMLPQLAVASWRTARSYADYCRMARAIGHSRLAVAELNRWIG</sequence>
<keyword evidence="2" id="KW-0489">Methyltransferase</keyword>
<dbReference type="HOGENOM" id="CLU_972997_0_0_6"/>
<organism evidence="2 3">
    <name type="scientific">Thioalkalivibrio sulfidiphilus (strain HL-EbGR7)</name>
    <dbReference type="NCBI Taxonomy" id="396588"/>
    <lineage>
        <taxon>Bacteria</taxon>
        <taxon>Pseudomonadati</taxon>
        <taxon>Pseudomonadota</taxon>
        <taxon>Gammaproteobacteria</taxon>
        <taxon>Chromatiales</taxon>
        <taxon>Ectothiorhodospiraceae</taxon>
        <taxon>Thioalkalivibrio</taxon>
    </lineage>
</organism>
<dbReference type="PANTHER" id="PTHR34203">
    <property type="entry name" value="METHYLTRANSFERASE, FKBM FAMILY PROTEIN"/>
    <property type="match status" value="1"/>
</dbReference>
<evidence type="ECO:0000259" key="1">
    <source>
        <dbReference type="Pfam" id="PF05050"/>
    </source>
</evidence>
<keyword evidence="2" id="KW-0808">Transferase</keyword>
<feature type="domain" description="Methyltransferase FkbM" evidence="1">
    <location>
        <begin position="66"/>
        <end position="223"/>
    </location>
</feature>
<dbReference type="NCBIfam" id="TIGR01444">
    <property type="entry name" value="fkbM_fam"/>
    <property type="match status" value="1"/>
</dbReference>
<reference evidence="2 3" key="1">
    <citation type="journal article" date="2011" name="Stand. Genomic Sci.">
        <title>Complete genome sequence of 'Thioalkalivibrio sulfidophilus' HL-EbGr7.</title>
        <authorList>
            <person name="Muyzer G."/>
            <person name="Sorokin D.Y."/>
            <person name="Mavromatis K."/>
            <person name="Lapidus A."/>
            <person name="Clum A."/>
            <person name="Ivanova N."/>
            <person name="Pati A."/>
            <person name="d'Haeseleer P."/>
            <person name="Woyke T."/>
            <person name="Kyrpides N.C."/>
        </authorList>
    </citation>
    <scope>NUCLEOTIDE SEQUENCE [LARGE SCALE GENOMIC DNA]</scope>
    <source>
        <strain evidence="2 3">HL-EbGR7</strain>
    </source>
</reference>
<dbReference type="RefSeq" id="WP_012637881.1">
    <property type="nucleotide sequence ID" value="NC_011901.1"/>
</dbReference>
<dbReference type="Pfam" id="PF05050">
    <property type="entry name" value="Methyltransf_21"/>
    <property type="match status" value="1"/>
</dbReference>
<dbReference type="Proteomes" id="UP000002383">
    <property type="component" value="Chromosome"/>
</dbReference>
<evidence type="ECO:0000313" key="2">
    <source>
        <dbReference type="EMBL" id="ACL72398.1"/>
    </source>
</evidence>
<dbReference type="GO" id="GO:0008168">
    <property type="term" value="F:methyltransferase activity"/>
    <property type="evidence" value="ECO:0007669"/>
    <property type="project" value="UniProtKB-KW"/>
</dbReference>
<dbReference type="AlphaFoldDB" id="B8GQX8"/>